<name>A0A835HQK6_9MAGN</name>
<gene>
    <name evidence="1" type="ORF">IFM89_027532</name>
</gene>
<evidence type="ECO:0008006" key="3">
    <source>
        <dbReference type="Google" id="ProtNLM"/>
    </source>
</evidence>
<reference evidence="1 2" key="1">
    <citation type="submission" date="2020-10" db="EMBL/GenBank/DDBJ databases">
        <title>The Coptis chinensis genome and diversification of protoberbering-type alkaloids.</title>
        <authorList>
            <person name="Wang B."/>
            <person name="Shu S."/>
            <person name="Song C."/>
            <person name="Liu Y."/>
        </authorList>
    </citation>
    <scope>NUCLEOTIDE SEQUENCE [LARGE SCALE GENOMIC DNA]</scope>
    <source>
        <strain evidence="1">HL-2020</strain>
        <tissue evidence="1">Leaf</tissue>
    </source>
</reference>
<dbReference type="Proteomes" id="UP000631114">
    <property type="component" value="Unassembled WGS sequence"/>
</dbReference>
<sequence>MDPHLESTDETYVIDIDDETIDVEEEIEFQSQSEDTHYIGANDVDVDREVTFELENNIVDNDDVYNIFHNDAMDDANDEGEMDVDLQIYEFVKYTRNLYGAEENEGIENPTLGTTNFSLAKGRMIRQDISWFVIKDPECKWFVNCSRKVDGHTLKLRLFNSTHTCEGDKNNRNVQAKAPWVANELEDFARVHPTFALVDLHNEIYNEYGVLISYWTAWRGRVLLLERIHEYLQAWRYRTRRGVGGSSTHVGVGSDDSIVNLIGEVSDNSIEAQIGEGSNSSIQAQTRDVVQALMVFLLCDVGVHVFVYQ</sequence>
<dbReference type="EMBL" id="JADFTS010000006">
    <property type="protein sequence ID" value="KAF9602403.1"/>
    <property type="molecule type" value="Genomic_DNA"/>
</dbReference>
<proteinExistence type="predicted"/>
<organism evidence="1 2">
    <name type="scientific">Coptis chinensis</name>
    <dbReference type="NCBI Taxonomy" id="261450"/>
    <lineage>
        <taxon>Eukaryota</taxon>
        <taxon>Viridiplantae</taxon>
        <taxon>Streptophyta</taxon>
        <taxon>Embryophyta</taxon>
        <taxon>Tracheophyta</taxon>
        <taxon>Spermatophyta</taxon>
        <taxon>Magnoliopsida</taxon>
        <taxon>Ranunculales</taxon>
        <taxon>Ranunculaceae</taxon>
        <taxon>Coptidoideae</taxon>
        <taxon>Coptis</taxon>
    </lineage>
</organism>
<dbReference type="AlphaFoldDB" id="A0A835HQK6"/>
<evidence type="ECO:0000313" key="1">
    <source>
        <dbReference type="EMBL" id="KAF9602403.1"/>
    </source>
</evidence>
<dbReference type="OrthoDB" id="2009617at2759"/>
<protein>
    <recommendedName>
        <fullName evidence="3">Transposase MuDR plant domain-containing protein</fullName>
    </recommendedName>
</protein>
<comment type="caution">
    <text evidence="1">The sequence shown here is derived from an EMBL/GenBank/DDBJ whole genome shotgun (WGS) entry which is preliminary data.</text>
</comment>
<keyword evidence="2" id="KW-1185">Reference proteome</keyword>
<evidence type="ECO:0000313" key="2">
    <source>
        <dbReference type="Proteomes" id="UP000631114"/>
    </source>
</evidence>
<accession>A0A835HQK6</accession>